<name>A0ACB7F6J3_NIBAL</name>
<dbReference type="EMBL" id="CM024804">
    <property type="protein sequence ID" value="KAG8009766.1"/>
    <property type="molecule type" value="Genomic_DNA"/>
</dbReference>
<accession>A0ACB7F6J3</accession>
<keyword evidence="2" id="KW-1185">Reference proteome</keyword>
<evidence type="ECO:0000313" key="2">
    <source>
        <dbReference type="Proteomes" id="UP000805704"/>
    </source>
</evidence>
<gene>
    <name evidence="1" type="ORF">GBF38_013790</name>
</gene>
<dbReference type="Proteomes" id="UP000805704">
    <property type="component" value="Chromosome 16"/>
</dbReference>
<comment type="caution">
    <text evidence="1">The sequence shown here is derived from an EMBL/GenBank/DDBJ whole genome shotgun (WGS) entry which is preliminary data.</text>
</comment>
<feature type="non-terminal residue" evidence="1">
    <location>
        <position position="1"/>
    </location>
</feature>
<proteinExistence type="predicted"/>
<evidence type="ECO:0000313" key="1">
    <source>
        <dbReference type="EMBL" id="KAG8009766.1"/>
    </source>
</evidence>
<protein>
    <submittedName>
        <fullName evidence="1">Uncharacterized protein</fullName>
    </submittedName>
</protein>
<sequence>RSSSQELHSSTSVPILMIHGQRLLGACSLQEYDSGTCSEQSNGTPHPVQNDSAEDRTDRRLSTRNLFSGVTVRGSVVGKQTEEQ</sequence>
<organism evidence="1 2">
    <name type="scientific">Nibea albiflora</name>
    <name type="common">Yellow drum</name>
    <name type="synonym">Corvina albiflora</name>
    <dbReference type="NCBI Taxonomy" id="240163"/>
    <lineage>
        <taxon>Eukaryota</taxon>
        <taxon>Metazoa</taxon>
        <taxon>Chordata</taxon>
        <taxon>Craniata</taxon>
        <taxon>Vertebrata</taxon>
        <taxon>Euteleostomi</taxon>
        <taxon>Actinopterygii</taxon>
        <taxon>Neopterygii</taxon>
        <taxon>Teleostei</taxon>
        <taxon>Neoteleostei</taxon>
        <taxon>Acanthomorphata</taxon>
        <taxon>Eupercaria</taxon>
        <taxon>Sciaenidae</taxon>
        <taxon>Nibea</taxon>
    </lineage>
</organism>
<reference evidence="1" key="1">
    <citation type="submission" date="2020-04" db="EMBL/GenBank/DDBJ databases">
        <title>A chromosome-scale assembly and high-density genetic map of the yellow drum (Nibea albiflora) genome.</title>
        <authorList>
            <person name="Xu D."/>
            <person name="Zhang W."/>
            <person name="Chen R."/>
            <person name="Tan P."/>
            <person name="Wang L."/>
            <person name="Song H."/>
            <person name="Tian L."/>
            <person name="Zhu Q."/>
            <person name="Wang B."/>
        </authorList>
    </citation>
    <scope>NUCLEOTIDE SEQUENCE</scope>
    <source>
        <strain evidence="1">ZJHYS-2018</strain>
    </source>
</reference>